<dbReference type="AlphaFoldDB" id="A0AAD1Y5T3"/>
<dbReference type="PROSITE" id="PS50821">
    <property type="entry name" value="PAZ"/>
    <property type="match status" value="1"/>
</dbReference>
<dbReference type="Gene3D" id="3.30.420.10">
    <property type="entry name" value="Ribonuclease H-like superfamily/Ribonuclease H"/>
    <property type="match status" value="1"/>
</dbReference>
<comment type="similarity">
    <text evidence="1">Belongs to the argonaute family.</text>
</comment>
<dbReference type="SUPFAM" id="SSF53098">
    <property type="entry name" value="Ribonuclease H-like"/>
    <property type="match status" value="1"/>
</dbReference>
<gene>
    <name evidence="4" type="ORF">ECRASSUSDP1_LOCUS27496</name>
</gene>
<dbReference type="InterPro" id="IPR012337">
    <property type="entry name" value="RNaseH-like_sf"/>
</dbReference>
<dbReference type="Pfam" id="PF02170">
    <property type="entry name" value="PAZ"/>
    <property type="match status" value="1"/>
</dbReference>
<reference evidence="4" key="1">
    <citation type="submission" date="2023-07" db="EMBL/GenBank/DDBJ databases">
        <authorList>
            <consortium name="AG Swart"/>
            <person name="Singh M."/>
            <person name="Singh A."/>
            <person name="Seah K."/>
            <person name="Emmerich C."/>
        </authorList>
    </citation>
    <scope>NUCLEOTIDE SEQUENCE</scope>
    <source>
        <strain evidence="4">DP1</strain>
    </source>
</reference>
<dbReference type="Gene3D" id="3.40.50.2300">
    <property type="match status" value="1"/>
</dbReference>
<dbReference type="PANTHER" id="PTHR22891">
    <property type="entry name" value="EUKARYOTIC TRANSLATION INITIATION FACTOR 2C"/>
    <property type="match status" value="1"/>
</dbReference>
<dbReference type="InterPro" id="IPR003165">
    <property type="entry name" value="Piwi"/>
</dbReference>
<dbReference type="InterPro" id="IPR003100">
    <property type="entry name" value="PAZ_dom"/>
</dbReference>
<evidence type="ECO:0000259" key="2">
    <source>
        <dbReference type="PROSITE" id="PS50821"/>
    </source>
</evidence>
<evidence type="ECO:0000259" key="3">
    <source>
        <dbReference type="PROSITE" id="PS50822"/>
    </source>
</evidence>
<dbReference type="InterPro" id="IPR036085">
    <property type="entry name" value="PAZ_dom_sf"/>
</dbReference>
<organism evidence="4 5">
    <name type="scientific">Euplotes crassus</name>
    <dbReference type="NCBI Taxonomy" id="5936"/>
    <lineage>
        <taxon>Eukaryota</taxon>
        <taxon>Sar</taxon>
        <taxon>Alveolata</taxon>
        <taxon>Ciliophora</taxon>
        <taxon>Intramacronucleata</taxon>
        <taxon>Spirotrichea</taxon>
        <taxon>Hypotrichia</taxon>
        <taxon>Euplotida</taxon>
        <taxon>Euplotidae</taxon>
        <taxon>Moneuplotes</taxon>
    </lineage>
</organism>
<name>A0AAD1Y5T3_EUPCR</name>
<dbReference type="Pfam" id="PF02171">
    <property type="entry name" value="Piwi"/>
    <property type="match status" value="1"/>
</dbReference>
<dbReference type="SMART" id="SM00950">
    <property type="entry name" value="Piwi"/>
    <property type="match status" value="1"/>
</dbReference>
<sequence>MELLENKSSHSSEDITMEINHPFPLKPECSKMGEKVQICSNFYKINSYSGGRNVLFEYQVSTVPRLTCHTNEEKSRMAKIVRNVMRNLKGNDEMGLFPENYIYREGFIYSFEKVDKINEYIGEEIEQEGISYKISIKLHDDLQFDNPKVVRFFRAFFSLLFKKCKLRPFKAGKHFDPQNPLILKGVNMYRAYFNTVKTLNHNLYLNLNPCVKFFQQDTLLEEIKNCRSEKQVRGKLIGRSVMTIYNQKVYRVDDINFDLHPNDTFCLNLSDQDLEVSFSEYTFTNYKHEVTDPDQPMIKYHDSRTDKDIYLIPEFCVLTGITEEQKAMNFRAIKQDLFANAETKSEQAKAFFQTLKSDKEAYQFLAEKWKIDLEETPMETDAFQCSSGTILGGKDVQCDLSKVGKDFSRQFDAPFKARKINSWAVIHGKFSRREKESLIKQLQLTVKSDFEYICTKPLEVQLKGDDRKPKSWIEALNCLYTEKYLDVIICIVPGKKGSSPVYESLKYYLQTECNIPSQVILSETIKKNKRSLRNIMKNIMVQISAKIGDSPWAFETLPLMEPPTMVIGMDVCHKVGQNNRSVLSFVSSIDRIVGSYYNDLVSLGEKQEIAFSIEKLFKDTIKEFHSLNDSYPERIIIYRDAVSEGQSERTLKIEIPQFEKVIQALVEEEKVEKEPQILFMLVNKRVEQRFSCKNGEAIKNPTKGLVVEREITRPDRFEFYMISHAGPIGLQCPVRYEVIKNTIPDLNPKDLYDLTNILCSGYFNFQGSVRLPAPLMYANTMCNYISKICHNKKFIAGTPQRFRNQLYYI</sequence>
<dbReference type="EMBL" id="CAMPGE010028373">
    <property type="protein sequence ID" value="CAI2385901.1"/>
    <property type="molecule type" value="Genomic_DNA"/>
</dbReference>
<dbReference type="SMART" id="SM00949">
    <property type="entry name" value="PAZ"/>
    <property type="match status" value="1"/>
</dbReference>
<dbReference type="InterPro" id="IPR036397">
    <property type="entry name" value="RNaseH_sf"/>
</dbReference>
<evidence type="ECO:0000313" key="4">
    <source>
        <dbReference type="EMBL" id="CAI2385901.1"/>
    </source>
</evidence>
<feature type="domain" description="PAZ" evidence="2">
    <location>
        <begin position="218"/>
        <end position="320"/>
    </location>
</feature>
<dbReference type="SUPFAM" id="SSF101690">
    <property type="entry name" value="PAZ domain"/>
    <property type="match status" value="1"/>
</dbReference>
<keyword evidence="5" id="KW-1185">Reference proteome</keyword>
<dbReference type="GO" id="GO:0003723">
    <property type="term" value="F:RNA binding"/>
    <property type="evidence" value="ECO:0007669"/>
    <property type="project" value="InterPro"/>
</dbReference>
<evidence type="ECO:0000313" key="5">
    <source>
        <dbReference type="Proteomes" id="UP001295684"/>
    </source>
</evidence>
<dbReference type="Proteomes" id="UP001295684">
    <property type="component" value="Unassembled WGS sequence"/>
</dbReference>
<feature type="domain" description="Piwi" evidence="3">
    <location>
        <begin position="487"/>
        <end position="790"/>
    </location>
</feature>
<dbReference type="PROSITE" id="PS50822">
    <property type="entry name" value="PIWI"/>
    <property type="match status" value="1"/>
</dbReference>
<dbReference type="Gene3D" id="2.170.260.10">
    <property type="entry name" value="paz domain"/>
    <property type="match status" value="1"/>
</dbReference>
<evidence type="ECO:0000256" key="1">
    <source>
        <dbReference type="RuleBase" id="RU361178"/>
    </source>
</evidence>
<accession>A0AAD1Y5T3</accession>
<comment type="caution">
    <text evidence="4">The sequence shown here is derived from an EMBL/GenBank/DDBJ whole genome shotgun (WGS) entry which is preliminary data.</text>
</comment>
<proteinExistence type="inferred from homology"/>
<protein>
    <submittedName>
        <fullName evidence="4">Uncharacterized protein</fullName>
    </submittedName>
</protein>